<keyword evidence="5" id="KW-0456">Lyase</keyword>
<reference evidence="5 6" key="1">
    <citation type="submission" date="2024-02" db="EMBL/GenBank/DDBJ databases">
        <title>Roseovarius strain W115 nov., isolated from a marine algae.</title>
        <authorList>
            <person name="Lee M.W."/>
            <person name="Lee J.K."/>
            <person name="Kim J.M."/>
            <person name="Choi D.G."/>
            <person name="Baek J.H."/>
            <person name="Bayburt H."/>
            <person name="Jung J.J."/>
            <person name="Han D.M."/>
            <person name="Jeon C.O."/>
        </authorList>
    </citation>
    <scope>NUCLEOTIDE SEQUENCE [LARGE SCALE GENOMIC DNA]</scope>
    <source>
        <strain evidence="5 6">W115</strain>
        <plasmid evidence="5 6">unnamed1</plasmid>
    </source>
</reference>
<protein>
    <submittedName>
        <fullName evidence="5">D-cysteine desulfhydrase family protein</fullName>
        <ecNumber evidence="5">4.4.1.-</ecNumber>
    </submittedName>
</protein>
<dbReference type="InterPro" id="IPR036052">
    <property type="entry name" value="TrpB-like_PALP_sf"/>
</dbReference>
<dbReference type="EMBL" id="CP146607">
    <property type="protein sequence ID" value="WYK20156.1"/>
    <property type="molecule type" value="Genomic_DNA"/>
</dbReference>
<dbReference type="Pfam" id="PF00291">
    <property type="entry name" value="PALP"/>
    <property type="match status" value="1"/>
</dbReference>
<dbReference type="PIRSF" id="PIRSF006278">
    <property type="entry name" value="ACCD_DCysDesulf"/>
    <property type="match status" value="1"/>
</dbReference>
<dbReference type="InterPro" id="IPR001926">
    <property type="entry name" value="TrpB-like_PALP"/>
</dbReference>
<dbReference type="SUPFAM" id="SSF53686">
    <property type="entry name" value="Tryptophan synthase beta subunit-like PLP-dependent enzymes"/>
    <property type="match status" value="1"/>
</dbReference>
<evidence type="ECO:0000256" key="3">
    <source>
        <dbReference type="ARBA" id="ARBA00022898"/>
    </source>
</evidence>
<keyword evidence="3" id="KW-0663">Pyridoxal phosphate</keyword>
<dbReference type="EC" id="4.4.1.-" evidence="5"/>
<proteinExistence type="inferred from homology"/>
<gene>
    <name evidence="5" type="ORF">RZS32_018900</name>
</gene>
<comment type="similarity">
    <text evidence="2">Belongs to the ACC deaminase/D-cysteine desulfhydrase family.</text>
</comment>
<keyword evidence="6" id="KW-1185">Reference proteome</keyword>
<organism evidence="5 6">
    <name type="scientific">Roseovarius rhodophyticola</name>
    <dbReference type="NCBI Taxonomy" id="3080827"/>
    <lineage>
        <taxon>Bacteria</taxon>
        <taxon>Pseudomonadati</taxon>
        <taxon>Pseudomonadota</taxon>
        <taxon>Alphaproteobacteria</taxon>
        <taxon>Rhodobacterales</taxon>
        <taxon>Roseobacteraceae</taxon>
        <taxon>Roseovarius</taxon>
    </lineage>
</organism>
<dbReference type="PANTHER" id="PTHR43780:SF2">
    <property type="entry name" value="1-AMINOCYCLOPROPANE-1-CARBOXYLATE DEAMINASE-RELATED"/>
    <property type="match status" value="1"/>
</dbReference>
<evidence type="ECO:0000256" key="1">
    <source>
        <dbReference type="ARBA" id="ARBA00001933"/>
    </source>
</evidence>
<geneLocation type="plasmid" evidence="5 6">
    <name>unnamed1</name>
</geneLocation>
<dbReference type="GO" id="GO:0016829">
    <property type="term" value="F:lyase activity"/>
    <property type="evidence" value="ECO:0007669"/>
    <property type="project" value="UniProtKB-KW"/>
</dbReference>
<evidence type="ECO:0000256" key="2">
    <source>
        <dbReference type="ARBA" id="ARBA00008639"/>
    </source>
</evidence>
<sequence length="382" mass="41239">MLRFAPMSALLATELATNPDFNRWKPRRMYHQISKEDLALRLSKLPRFSLAQLPTPLQQLTNFGTTFGGLNLWMKRDDLSGLEGGGNKTRKLEFVVGDAVQQGCDMLVTVGAIQSNHTRQTAASAAKANLKCALLHCAWTKDAGPHYREIGNVLLSSLMGAELYVDETERPIEDQGPLGAFMAHLTAQGHRPYLIPGGASEHPLGSMGYINCALEIATQTEQLGIEFDYLVHTTGSSSTQAGLLAGFKALGIKTHIIGVADDGETQIKTKRVRELANEALQTLELPALVNAEDVEVIASNDADYGYADSAIKEGIRLMAAKEGIIADPVYEGRAIRGVIDLQASARFPPDAKVLLMHLGGSPAIHAYAGQFDTVELTPFSGD</sequence>
<keyword evidence="5" id="KW-0614">Plasmid</keyword>
<dbReference type="PANTHER" id="PTHR43780">
    <property type="entry name" value="1-AMINOCYCLOPROPANE-1-CARBOXYLATE DEAMINASE-RELATED"/>
    <property type="match status" value="1"/>
</dbReference>
<evidence type="ECO:0000259" key="4">
    <source>
        <dbReference type="Pfam" id="PF00291"/>
    </source>
</evidence>
<accession>A0ABZ2TKN9</accession>
<dbReference type="RefSeq" id="WP_317054363.1">
    <property type="nucleotide sequence ID" value="NZ_CP146607.1"/>
</dbReference>
<dbReference type="Gene3D" id="3.40.50.1100">
    <property type="match status" value="2"/>
</dbReference>
<name>A0ABZ2TKN9_9RHOB</name>
<dbReference type="Proteomes" id="UP001281305">
    <property type="component" value="Plasmid unnamed1"/>
</dbReference>
<evidence type="ECO:0000313" key="5">
    <source>
        <dbReference type="EMBL" id="WYK20156.1"/>
    </source>
</evidence>
<feature type="domain" description="Tryptophan synthase beta chain-like PALP" evidence="4">
    <location>
        <begin position="50"/>
        <end position="359"/>
    </location>
</feature>
<evidence type="ECO:0000313" key="6">
    <source>
        <dbReference type="Proteomes" id="UP001281305"/>
    </source>
</evidence>
<comment type="cofactor">
    <cofactor evidence="1">
        <name>pyridoxal 5'-phosphate</name>
        <dbReference type="ChEBI" id="CHEBI:597326"/>
    </cofactor>
</comment>
<dbReference type="InterPro" id="IPR027278">
    <property type="entry name" value="ACCD_DCysDesulf"/>
</dbReference>